<dbReference type="Proteomes" id="UP000054538">
    <property type="component" value="Unassembled WGS sequence"/>
</dbReference>
<dbReference type="AlphaFoldDB" id="A0A0D0E7X0"/>
<organism evidence="1 2">
    <name type="scientific">Paxillus rubicundulus Ve08.2h10</name>
    <dbReference type="NCBI Taxonomy" id="930991"/>
    <lineage>
        <taxon>Eukaryota</taxon>
        <taxon>Fungi</taxon>
        <taxon>Dikarya</taxon>
        <taxon>Basidiomycota</taxon>
        <taxon>Agaricomycotina</taxon>
        <taxon>Agaricomycetes</taxon>
        <taxon>Agaricomycetidae</taxon>
        <taxon>Boletales</taxon>
        <taxon>Paxilineae</taxon>
        <taxon>Paxillaceae</taxon>
        <taxon>Paxillus</taxon>
    </lineage>
</organism>
<dbReference type="InParanoid" id="A0A0D0E7X0"/>
<evidence type="ECO:0000313" key="2">
    <source>
        <dbReference type="Proteomes" id="UP000054538"/>
    </source>
</evidence>
<evidence type="ECO:0000313" key="1">
    <source>
        <dbReference type="EMBL" id="KIK98024.1"/>
    </source>
</evidence>
<proteinExistence type="predicted"/>
<protein>
    <submittedName>
        <fullName evidence="1">Uncharacterized protein</fullName>
    </submittedName>
</protein>
<accession>A0A0D0E7X0</accession>
<dbReference type="EMBL" id="KN824910">
    <property type="protein sequence ID" value="KIK98024.1"/>
    <property type="molecule type" value="Genomic_DNA"/>
</dbReference>
<name>A0A0D0E7X0_9AGAM</name>
<keyword evidence="2" id="KW-1185">Reference proteome</keyword>
<reference evidence="2" key="2">
    <citation type="submission" date="2015-01" db="EMBL/GenBank/DDBJ databases">
        <title>Evolutionary Origins and Diversification of the Mycorrhizal Mutualists.</title>
        <authorList>
            <consortium name="DOE Joint Genome Institute"/>
            <consortium name="Mycorrhizal Genomics Consortium"/>
            <person name="Kohler A."/>
            <person name="Kuo A."/>
            <person name="Nagy L.G."/>
            <person name="Floudas D."/>
            <person name="Copeland A."/>
            <person name="Barry K.W."/>
            <person name="Cichocki N."/>
            <person name="Veneault-Fourrey C."/>
            <person name="LaButti K."/>
            <person name="Lindquist E.A."/>
            <person name="Lipzen A."/>
            <person name="Lundell T."/>
            <person name="Morin E."/>
            <person name="Murat C."/>
            <person name="Riley R."/>
            <person name="Ohm R."/>
            <person name="Sun H."/>
            <person name="Tunlid A."/>
            <person name="Henrissat B."/>
            <person name="Grigoriev I.V."/>
            <person name="Hibbett D.S."/>
            <person name="Martin F."/>
        </authorList>
    </citation>
    <scope>NUCLEOTIDE SEQUENCE [LARGE SCALE GENOMIC DNA]</scope>
    <source>
        <strain evidence="2">Ve08.2h10</strain>
    </source>
</reference>
<gene>
    <name evidence="1" type="ORF">PAXRUDRAFT_735781</name>
</gene>
<dbReference type="HOGENOM" id="CLU_2360375_0_0_1"/>
<sequence>MIRAPPLTLLLTNQPFRSGPRMEYLPTETFSVVFFLHNIEIALSTSTSIPFSHHLPFLTCYIHPFIHTELEKLGTTRTYSKSPIAKDQHVDDTNVY</sequence>
<reference evidence="1 2" key="1">
    <citation type="submission" date="2014-04" db="EMBL/GenBank/DDBJ databases">
        <authorList>
            <consortium name="DOE Joint Genome Institute"/>
            <person name="Kuo A."/>
            <person name="Kohler A."/>
            <person name="Jargeat P."/>
            <person name="Nagy L.G."/>
            <person name="Floudas D."/>
            <person name="Copeland A."/>
            <person name="Barry K.W."/>
            <person name="Cichocki N."/>
            <person name="Veneault-Fourrey C."/>
            <person name="LaButti K."/>
            <person name="Lindquist E.A."/>
            <person name="Lipzen A."/>
            <person name="Lundell T."/>
            <person name="Morin E."/>
            <person name="Murat C."/>
            <person name="Sun H."/>
            <person name="Tunlid A."/>
            <person name="Henrissat B."/>
            <person name="Grigoriev I.V."/>
            <person name="Hibbett D.S."/>
            <person name="Martin F."/>
            <person name="Nordberg H.P."/>
            <person name="Cantor M.N."/>
            <person name="Hua S.X."/>
        </authorList>
    </citation>
    <scope>NUCLEOTIDE SEQUENCE [LARGE SCALE GENOMIC DNA]</scope>
    <source>
        <strain evidence="1 2">Ve08.2h10</strain>
    </source>
</reference>